<dbReference type="EMBL" id="KZ825311">
    <property type="protein sequence ID" value="RAH51030.1"/>
    <property type="molecule type" value="Genomic_DNA"/>
</dbReference>
<sequence>MTLPWEIQAQKARDILSSSIPQQWLIPADKLPSPDEKNVEDFPRRSGLFSEHELAITEMSATKLVRDMGSGNLTAEEVVTAFLKRAVVGHQLLNFATEFLAEKAISRAKELDRHFKETGKLVGPLHGVPISVKEHIGIKDLTCNGGYVAWVNDTATEDALLLQCLEKAGAIFHVRTNQPQSLMVSLPSHRHLCCSNNLTGTTLNPYNLTLSPGGSSGGEGASTGFKCAPLGIGTDIGGSIRCPAAFCGSYGFRPTALRNPMTGIKAPEPGQEAIRGVVGPLASQSVADLELFQQAVLDQQPWEIETSIPPVPWRRVQPTKDMTVGIMWDDGIVHPHPPVTRALRHAKSKLEAAGIKVVDWEPYKHGHGWDIISKMYYPDAALLQRSLITASGEPTLPLTSWAFTYSSPNPLTIAETWTLNAQRDVYRDEYQALMRSRGVDFILCPAYVGVAAVLGESHYWNYTAIWNILDQPAVVFPSGLFVEKDELVEEEKEYVPRTNGVDEREWMKWKVAGAERYEGAPVGLQLVGKHFKDEETLAAAGLVSELLSSA</sequence>
<organism evidence="1 2">
    <name type="scientific">Aspergillus brunneoviolaceus CBS 621.78</name>
    <dbReference type="NCBI Taxonomy" id="1450534"/>
    <lineage>
        <taxon>Eukaryota</taxon>
        <taxon>Fungi</taxon>
        <taxon>Dikarya</taxon>
        <taxon>Ascomycota</taxon>
        <taxon>Pezizomycotina</taxon>
        <taxon>Eurotiomycetes</taxon>
        <taxon>Eurotiomycetidae</taxon>
        <taxon>Eurotiales</taxon>
        <taxon>Aspergillaceae</taxon>
        <taxon>Aspergillus</taxon>
        <taxon>Aspergillus subgen. Circumdati</taxon>
    </lineage>
</organism>
<name>A0ACD1GNT9_9EURO</name>
<keyword evidence="2" id="KW-1185">Reference proteome</keyword>
<evidence type="ECO:0000313" key="1">
    <source>
        <dbReference type="EMBL" id="RAH51030.1"/>
    </source>
</evidence>
<reference evidence="1" key="1">
    <citation type="submission" date="2018-02" db="EMBL/GenBank/DDBJ databases">
        <title>The genomes of Aspergillus section Nigri reveals drivers in fungal speciation.</title>
        <authorList>
            <consortium name="DOE Joint Genome Institute"/>
            <person name="Vesth T.C."/>
            <person name="Nybo J."/>
            <person name="Theobald S."/>
            <person name="Brandl J."/>
            <person name="Frisvad J.C."/>
            <person name="Nielsen K.F."/>
            <person name="Lyhne E.K."/>
            <person name="Kogle M.E."/>
            <person name="Kuo A."/>
            <person name="Riley R."/>
            <person name="Clum A."/>
            <person name="Nolan M."/>
            <person name="Lipzen A."/>
            <person name="Salamov A."/>
            <person name="Henrissat B."/>
            <person name="Wiebenga A."/>
            <person name="De vries R.P."/>
            <person name="Grigoriev I.V."/>
            <person name="Mortensen U.H."/>
            <person name="Andersen M.R."/>
            <person name="Baker S.E."/>
        </authorList>
    </citation>
    <scope>NUCLEOTIDE SEQUENCE</scope>
    <source>
        <strain evidence="1">CBS 621.78</strain>
    </source>
</reference>
<accession>A0ACD1GNT9</accession>
<dbReference type="Proteomes" id="UP000249057">
    <property type="component" value="Unassembled WGS sequence"/>
</dbReference>
<protein>
    <submittedName>
        <fullName evidence="1">Amidase</fullName>
    </submittedName>
</protein>
<gene>
    <name evidence="1" type="ORF">BO95DRAFT_350524</name>
</gene>
<proteinExistence type="predicted"/>
<evidence type="ECO:0000313" key="2">
    <source>
        <dbReference type="Proteomes" id="UP000249057"/>
    </source>
</evidence>